<keyword evidence="3" id="KW-1185">Reference proteome</keyword>
<sequence>MLFSKTVFLPNPFKIYTSLITKAFTIKLSLIYVLKQFKFKAQFSEYGCTIKQNSRLQYEFILNNKSPIEIITIIWLIILTPSQMQAKLLSPETTQLIRNKSNKECKMSTFTQFKFFSSQILYDQAASLPKYIITRISKKYKLDLYKAWIIINNSHIIRKLTEILIILLELCPQNQTLLLRLTNLSSQDRTNSTF</sequence>
<accession>A0A8S1X8S7</accession>
<dbReference type="AlphaFoldDB" id="A0A8S1X8S7"/>
<evidence type="ECO:0000313" key="2">
    <source>
        <dbReference type="EMBL" id="CAD8197405.1"/>
    </source>
</evidence>
<gene>
    <name evidence="2" type="ORF">POCTA_138.1.T1140095</name>
</gene>
<proteinExistence type="predicted"/>
<keyword evidence="1" id="KW-0812">Transmembrane</keyword>
<reference evidence="2" key="1">
    <citation type="submission" date="2021-01" db="EMBL/GenBank/DDBJ databases">
        <authorList>
            <consortium name="Genoscope - CEA"/>
            <person name="William W."/>
        </authorList>
    </citation>
    <scope>NUCLEOTIDE SEQUENCE</scope>
</reference>
<dbReference type="Proteomes" id="UP000683925">
    <property type="component" value="Unassembled WGS sequence"/>
</dbReference>
<keyword evidence="1" id="KW-0472">Membrane</keyword>
<feature type="transmembrane region" description="Helical" evidence="1">
    <location>
        <begin position="15"/>
        <end position="34"/>
    </location>
</feature>
<evidence type="ECO:0008006" key="4">
    <source>
        <dbReference type="Google" id="ProtNLM"/>
    </source>
</evidence>
<organism evidence="2 3">
    <name type="scientific">Paramecium octaurelia</name>
    <dbReference type="NCBI Taxonomy" id="43137"/>
    <lineage>
        <taxon>Eukaryota</taxon>
        <taxon>Sar</taxon>
        <taxon>Alveolata</taxon>
        <taxon>Ciliophora</taxon>
        <taxon>Intramacronucleata</taxon>
        <taxon>Oligohymenophorea</taxon>
        <taxon>Peniculida</taxon>
        <taxon>Parameciidae</taxon>
        <taxon>Paramecium</taxon>
    </lineage>
</organism>
<keyword evidence="1" id="KW-1133">Transmembrane helix</keyword>
<name>A0A8S1X8S7_PAROT</name>
<protein>
    <recommendedName>
        <fullName evidence="4">Transmembrane protein</fullName>
    </recommendedName>
</protein>
<dbReference type="EMBL" id="CAJJDP010000114">
    <property type="protein sequence ID" value="CAD8197405.1"/>
    <property type="molecule type" value="Genomic_DNA"/>
</dbReference>
<evidence type="ECO:0000313" key="3">
    <source>
        <dbReference type="Proteomes" id="UP000683925"/>
    </source>
</evidence>
<comment type="caution">
    <text evidence="2">The sequence shown here is derived from an EMBL/GenBank/DDBJ whole genome shotgun (WGS) entry which is preliminary data.</text>
</comment>
<evidence type="ECO:0000256" key="1">
    <source>
        <dbReference type="SAM" id="Phobius"/>
    </source>
</evidence>